<organism evidence="2 3">
    <name type="scientific">Streptomyces purpureus</name>
    <dbReference type="NCBI Taxonomy" id="1951"/>
    <lineage>
        <taxon>Bacteria</taxon>
        <taxon>Bacillati</taxon>
        <taxon>Actinomycetota</taxon>
        <taxon>Actinomycetes</taxon>
        <taxon>Kitasatosporales</taxon>
        <taxon>Streptomycetaceae</taxon>
        <taxon>Streptomyces</taxon>
    </lineage>
</organism>
<evidence type="ECO:0008006" key="4">
    <source>
        <dbReference type="Google" id="ProtNLM"/>
    </source>
</evidence>
<evidence type="ECO:0000313" key="2">
    <source>
        <dbReference type="EMBL" id="GGT17146.1"/>
    </source>
</evidence>
<evidence type="ECO:0000313" key="3">
    <source>
        <dbReference type="Proteomes" id="UP000619486"/>
    </source>
</evidence>
<dbReference type="InterPro" id="IPR028994">
    <property type="entry name" value="Integrin_alpha_N"/>
</dbReference>
<sequence length="205" mass="21513">MYRALPGQPVQLWKRASVHLQNLAYDAGRDSLWFINENQPNRVVYRIPWPRFAGPLATLTGAGDLTGDGRPDLLAVDTAGKLWQYAGNGKGGYQPATGLGAGWGAYTQLVGAGDLTGDGKADLLAVDGSGQLWRYPGTGAGGFGTRVPMGAGWGAYTHLIATGDLTGDGHPDLLAREATADHAYWLYAGTGTGGYGNRAAWTFGT</sequence>
<dbReference type="Proteomes" id="UP000619486">
    <property type="component" value="Unassembled WGS sequence"/>
</dbReference>
<protein>
    <recommendedName>
        <fullName evidence="4">VCBS repeat-containing protein</fullName>
    </recommendedName>
</protein>
<reference evidence="2" key="1">
    <citation type="journal article" date="2014" name="Int. J. Syst. Evol. Microbiol.">
        <title>Complete genome sequence of Corynebacterium casei LMG S-19264T (=DSM 44701T), isolated from a smear-ripened cheese.</title>
        <authorList>
            <consortium name="US DOE Joint Genome Institute (JGI-PGF)"/>
            <person name="Walter F."/>
            <person name="Albersmeier A."/>
            <person name="Kalinowski J."/>
            <person name="Ruckert C."/>
        </authorList>
    </citation>
    <scope>NUCLEOTIDE SEQUENCE</scope>
    <source>
        <strain evidence="2">JCM 3172</strain>
    </source>
</reference>
<dbReference type="AlphaFoldDB" id="A0A918GY57"/>
<keyword evidence="3" id="KW-1185">Reference proteome</keyword>
<dbReference type="Gene3D" id="2.130.10.130">
    <property type="entry name" value="Integrin alpha, N-terminal"/>
    <property type="match status" value="1"/>
</dbReference>
<accession>A0A918GY57</accession>
<dbReference type="PANTHER" id="PTHR46580">
    <property type="entry name" value="SENSOR KINASE-RELATED"/>
    <property type="match status" value="1"/>
</dbReference>
<reference evidence="2" key="2">
    <citation type="submission" date="2020-09" db="EMBL/GenBank/DDBJ databases">
        <authorList>
            <person name="Sun Q."/>
            <person name="Ohkuma M."/>
        </authorList>
    </citation>
    <scope>NUCLEOTIDE SEQUENCE</scope>
    <source>
        <strain evidence="2">JCM 3172</strain>
    </source>
</reference>
<comment type="caution">
    <text evidence="2">The sequence shown here is derived from an EMBL/GenBank/DDBJ whole genome shotgun (WGS) entry which is preliminary data.</text>
</comment>
<proteinExistence type="predicted"/>
<gene>
    <name evidence="2" type="ORF">GCM10014713_07690</name>
</gene>
<keyword evidence="1" id="KW-0732">Signal</keyword>
<evidence type="ECO:0000256" key="1">
    <source>
        <dbReference type="ARBA" id="ARBA00022729"/>
    </source>
</evidence>
<name>A0A918GY57_9ACTN</name>
<dbReference type="SUPFAM" id="SSF69318">
    <property type="entry name" value="Integrin alpha N-terminal domain"/>
    <property type="match status" value="1"/>
</dbReference>
<dbReference type="EMBL" id="BMQQ01000001">
    <property type="protein sequence ID" value="GGT17146.1"/>
    <property type="molecule type" value="Genomic_DNA"/>
</dbReference>
<dbReference type="PANTHER" id="PTHR46580:SF4">
    <property type="entry name" value="ATP_GTP-BINDING PROTEIN"/>
    <property type="match status" value="1"/>
</dbReference>
<dbReference type="Pfam" id="PF13517">
    <property type="entry name" value="FG-GAP_3"/>
    <property type="match status" value="1"/>
</dbReference>
<dbReference type="InterPro" id="IPR013517">
    <property type="entry name" value="FG-GAP"/>
</dbReference>